<dbReference type="AlphaFoldDB" id="A0A5B0VFE2"/>
<keyword evidence="2 6" id="KW-0698">rRNA processing</keyword>
<comment type="similarity">
    <text evidence="6">Belongs to the methyltransferase superfamily. RsmI family.</text>
</comment>
<keyword evidence="5 6" id="KW-0949">S-adenosyl-L-methionine</keyword>
<dbReference type="InterPro" id="IPR053910">
    <property type="entry name" value="RsmI_HTH"/>
</dbReference>
<dbReference type="PANTHER" id="PTHR46111:SF1">
    <property type="entry name" value="RIBOSOMAL RNA SMALL SUBUNIT METHYLTRANSFERASE I"/>
    <property type="match status" value="1"/>
</dbReference>
<feature type="domain" description="Tetrapyrrole methylase" evidence="7">
    <location>
        <begin position="11"/>
        <end position="211"/>
    </location>
</feature>
<comment type="catalytic activity">
    <reaction evidence="6">
        <text>cytidine(1402) in 16S rRNA + S-adenosyl-L-methionine = 2'-O-methylcytidine(1402) in 16S rRNA + S-adenosyl-L-homocysteine + H(+)</text>
        <dbReference type="Rhea" id="RHEA:42924"/>
        <dbReference type="Rhea" id="RHEA-COMP:10285"/>
        <dbReference type="Rhea" id="RHEA-COMP:10286"/>
        <dbReference type="ChEBI" id="CHEBI:15378"/>
        <dbReference type="ChEBI" id="CHEBI:57856"/>
        <dbReference type="ChEBI" id="CHEBI:59789"/>
        <dbReference type="ChEBI" id="CHEBI:74495"/>
        <dbReference type="ChEBI" id="CHEBI:82748"/>
        <dbReference type="EC" id="2.1.1.198"/>
    </reaction>
</comment>
<dbReference type="InterPro" id="IPR014777">
    <property type="entry name" value="4pyrrole_Mease_sub1"/>
</dbReference>
<feature type="domain" description="RsmI HTH" evidence="8">
    <location>
        <begin position="246"/>
        <end position="286"/>
    </location>
</feature>
<dbReference type="GO" id="GO:0070677">
    <property type="term" value="F:rRNA (cytosine-2'-O-)-methyltransferase activity"/>
    <property type="evidence" value="ECO:0007669"/>
    <property type="project" value="UniProtKB-UniRule"/>
</dbReference>
<dbReference type="FunFam" id="3.30.950.10:FF:000002">
    <property type="entry name" value="Ribosomal RNA small subunit methyltransferase I"/>
    <property type="match status" value="1"/>
</dbReference>
<dbReference type="HAMAP" id="MF_01877">
    <property type="entry name" value="16SrRNA_methyltr_I"/>
    <property type="match status" value="1"/>
</dbReference>
<comment type="caution">
    <text evidence="9">The sequence shown here is derived from an EMBL/GenBank/DDBJ whole genome shotgun (WGS) entry which is preliminary data.</text>
</comment>
<keyword evidence="1 6" id="KW-0963">Cytoplasm</keyword>
<evidence type="ECO:0000259" key="7">
    <source>
        <dbReference type="Pfam" id="PF00590"/>
    </source>
</evidence>
<dbReference type="PIRSF" id="PIRSF005917">
    <property type="entry name" value="MTase_YraL"/>
    <property type="match status" value="1"/>
</dbReference>
<evidence type="ECO:0000259" key="8">
    <source>
        <dbReference type="Pfam" id="PF23016"/>
    </source>
</evidence>
<dbReference type="Gene3D" id="3.40.1010.10">
    <property type="entry name" value="Cobalt-precorrin-4 Transmethylase, Domain 1"/>
    <property type="match status" value="1"/>
</dbReference>
<name>A0A5B0VFE2_9GAMM</name>
<accession>A0A5B0VFE2</accession>
<gene>
    <name evidence="6 9" type="primary">rsmI</name>
    <name evidence="9" type="ORF">FWJ25_11495</name>
</gene>
<dbReference type="PANTHER" id="PTHR46111">
    <property type="entry name" value="RIBOSOMAL RNA SMALL SUBUNIT METHYLTRANSFERASE I"/>
    <property type="match status" value="1"/>
</dbReference>
<dbReference type="InterPro" id="IPR014776">
    <property type="entry name" value="4pyrrole_Mease_sub2"/>
</dbReference>
<organism evidence="9 10">
    <name type="scientific">Marinobacter salinexigens</name>
    <dbReference type="NCBI Taxonomy" id="2919747"/>
    <lineage>
        <taxon>Bacteria</taxon>
        <taxon>Pseudomonadati</taxon>
        <taxon>Pseudomonadota</taxon>
        <taxon>Gammaproteobacteria</taxon>
        <taxon>Pseudomonadales</taxon>
        <taxon>Marinobacteraceae</taxon>
        <taxon>Marinobacter</taxon>
    </lineage>
</organism>
<evidence type="ECO:0000256" key="2">
    <source>
        <dbReference type="ARBA" id="ARBA00022552"/>
    </source>
</evidence>
<evidence type="ECO:0000313" key="9">
    <source>
        <dbReference type="EMBL" id="KAA1173357.1"/>
    </source>
</evidence>
<dbReference type="NCBIfam" id="TIGR00096">
    <property type="entry name" value="16S rRNA (cytidine(1402)-2'-O)-methyltransferase"/>
    <property type="match status" value="1"/>
</dbReference>
<keyword evidence="3 6" id="KW-0489">Methyltransferase</keyword>
<dbReference type="Proteomes" id="UP000323161">
    <property type="component" value="Unassembled WGS sequence"/>
</dbReference>
<evidence type="ECO:0000256" key="4">
    <source>
        <dbReference type="ARBA" id="ARBA00022679"/>
    </source>
</evidence>
<keyword evidence="10" id="KW-1185">Reference proteome</keyword>
<dbReference type="EC" id="2.1.1.198" evidence="6"/>
<protein>
    <recommendedName>
        <fullName evidence="6">Ribosomal RNA small subunit methyltransferase I</fullName>
        <ecNumber evidence="6">2.1.1.198</ecNumber>
    </recommendedName>
    <alternativeName>
        <fullName evidence="6">16S rRNA 2'-O-ribose C1402 methyltransferase</fullName>
    </alternativeName>
    <alternativeName>
        <fullName evidence="6">rRNA (cytidine-2'-O-)-methyltransferase RsmI</fullName>
    </alternativeName>
</protein>
<dbReference type="InterPro" id="IPR008189">
    <property type="entry name" value="rRNA_ssu_MeTfrase_I"/>
</dbReference>
<keyword evidence="4 6" id="KW-0808">Transferase</keyword>
<dbReference type="CDD" id="cd11648">
    <property type="entry name" value="RsmI"/>
    <property type="match status" value="1"/>
</dbReference>
<dbReference type="InterPro" id="IPR018063">
    <property type="entry name" value="SAM_MeTrfase_RsmI_CS"/>
</dbReference>
<dbReference type="Pfam" id="PF00590">
    <property type="entry name" value="TP_methylase"/>
    <property type="match status" value="1"/>
</dbReference>
<sequence length="288" mass="31070">MVGAGGRARGTLYIVATPIGNLDDLSLRASRVLARADVIAAEDTRHSGRLLQHLGIQKKMIALHDHNERARAGSVLDELDAGRNVALISDAGTPLISDPGYVLVREARRRGLTVSPIPGACAFVSALSAAGLPTDRLLFVGFLPAKRSGRRSALEALCAETATLVFYESPHRIVDTIEDLVEVFGDRRELVLGRELTKTFETFYSGTAQEVLETLVSDPNGSRGEFVVMVHGAAPEDDESEDGLIEVDRLISALIEELPVKKVAKIVAGLTGKPKNELYQRALELKPD</sequence>
<dbReference type="PROSITE" id="PS01296">
    <property type="entry name" value="RSMI"/>
    <property type="match status" value="1"/>
</dbReference>
<dbReference type="InterPro" id="IPR035996">
    <property type="entry name" value="4pyrrol_Methylase_sf"/>
</dbReference>
<proteinExistence type="inferred from homology"/>
<evidence type="ECO:0000313" key="10">
    <source>
        <dbReference type="Proteomes" id="UP000323161"/>
    </source>
</evidence>
<dbReference type="RefSeq" id="WP_149600648.1">
    <property type="nucleotide sequence ID" value="NZ_VTUU01000005.1"/>
</dbReference>
<comment type="subcellular location">
    <subcellularLocation>
        <location evidence="6">Cytoplasm</location>
    </subcellularLocation>
</comment>
<dbReference type="EMBL" id="VTUU01000005">
    <property type="protein sequence ID" value="KAA1173357.1"/>
    <property type="molecule type" value="Genomic_DNA"/>
</dbReference>
<dbReference type="GO" id="GO:0005737">
    <property type="term" value="C:cytoplasm"/>
    <property type="evidence" value="ECO:0007669"/>
    <property type="project" value="UniProtKB-SubCell"/>
</dbReference>
<dbReference type="InterPro" id="IPR000878">
    <property type="entry name" value="4pyrrol_Mease"/>
</dbReference>
<evidence type="ECO:0000256" key="5">
    <source>
        <dbReference type="ARBA" id="ARBA00022691"/>
    </source>
</evidence>
<dbReference type="Gene3D" id="3.30.950.10">
    <property type="entry name" value="Methyltransferase, Cobalt-precorrin-4 Transmethylase, Domain 2"/>
    <property type="match status" value="1"/>
</dbReference>
<dbReference type="Pfam" id="PF23016">
    <property type="entry name" value="RsmI_C"/>
    <property type="match status" value="1"/>
</dbReference>
<dbReference type="FunFam" id="3.40.1010.10:FF:000007">
    <property type="entry name" value="Ribosomal RNA small subunit methyltransferase I"/>
    <property type="match status" value="1"/>
</dbReference>
<dbReference type="SUPFAM" id="SSF53790">
    <property type="entry name" value="Tetrapyrrole methylase"/>
    <property type="match status" value="1"/>
</dbReference>
<evidence type="ECO:0000256" key="3">
    <source>
        <dbReference type="ARBA" id="ARBA00022603"/>
    </source>
</evidence>
<evidence type="ECO:0000256" key="6">
    <source>
        <dbReference type="HAMAP-Rule" id="MF_01877"/>
    </source>
</evidence>
<comment type="function">
    <text evidence="6">Catalyzes the 2'-O-methylation of the ribose of cytidine 1402 (C1402) in 16S rRNA.</text>
</comment>
<reference evidence="9 10" key="1">
    <citation type="submission" date="2019-08" db="EMBL/GenBank/DDBJ databases">
        <title>Marinobacter ZYF650 sp. nov., a marine bacterium isolated from seawater of the Mariana trench.</title>
        <authorList>
            <person name="Ahmad W."/>
        </authorList>
    </citation>
    <scope>NUCLEOTIDE SEQUENCE [LARGE SCALE GENOMIC DNA]</scope>
    <source>
        <strain evidence="9 10">ZYF650</strain>
    </source>
</reference>
<evidence type="ECO:0000256" key="1">
    <source>
        <dbReference type="ARBA" id="ARBA00022490"/>
    </source>
</evidence>